<dbReference type="InParanoid" id="I2GXM9"/>
<dbReference type="FunCoup" id="I2GXM9">
    <property type="interactions" value="966"/>
</dbReference>
<organism evidence="5 6">
    <name type="scientific">Henningerozyma blattae (strain ATCC 34711 / CBS 6284 / DSM 70876 / NBRC 10599 / NRRL Y-10934 / UCD 77-7)</name>
    <name type="common">Yeast</name>
    <name type="synonym">Tetrapisispora blattae</name>
    <dbReference type="NCBI Taxonomy" id="1071380"/>
    <lineage>
        <taxon>Eukaryota</taxon>
        <taxon>Fungi</taxon>
        <taxon>Dikarya</taxon>
        <taxon>Ascomycota</taxon>
        <taxon>Saccharomycotina</taxon>
        <taxon>Saccharomycetes</taxon>
        <taxon>Saccharomycetales</taxon>
        <taxon>Saccharomycetaceae</taxon>
        <taxon>Henningerozyma</taxon>
    </lineage>
</organism>
<dbReference type="GO" id="GO:2000002">
    <property type="term" value="P:negative regulation of DNA damage checkpoint"/>
    <property type="evidence" value="ECO:0007669"/>
    <property type="project" value="EnsemblFungi"/>
</dbReference>
<dbReference type="eggNOG" id="KOG2175">
    <property type="taxonomic scope" value="Eukaryota"/>
</dbReference>
<evidence type="ECO:0008006" key="7">
    <source>
        <dbReference type="Google" id="ProtNLM"/>
    </source>
</evidence>
<dbReference type="Pfam" id="PF04802">
    <property type="entry name" value="PP4R3"/>
    <property type="match status" value="2"/>
</dbReference>
<gene>
    <name evidence="5" type="primary">TBLA0B00360</name>
    <name evidence="5" type="ORF">TBLA_0B00360</name>
</gene>
<dbReference type="GO" id="GO:0072542">
    <property type="term" value="F:protein phosphatase activator activity"/>
    <property type="evidence" value="ECO:0007669"/>
    <property type="project" value="TreeGrafter"/>
</dbReference>
<dbReference type="GO" id="GO:0006974">
    <property type="term" value="P:DNA damage response"/>
    <property type="evidence" value="ECO:0007669"/>
    <property type="project" value="EnsemblFungi"/>
</dbReference>
<dbReference type="KEGG" id="tbl:TBLA_0B00360"/>
<dbReference type="GO" id="GO:0051598">
    <property type="term" value="P:meiotic recombination checkpoint signaling"/>
    <property type="evidence" value="ECO:0007669"/>
    <property type="project" value="EnsemblFungi"/>
</dbReference>
<dbReference type="InterPro" id="IPR051137">
    <property type="entry name" value="PP4R3-like"/>
</dbReference>
<dbReference type="RefSeq" id="XP_004178400.1">
    <property type="nucleotide sequence ID" value="XM_004178352.1"/>
</dbReference>
<keyword evidence="6" id="KW-1185">Reference proteome</keyword>
<dbReference type="Pfam" id="PF22972">
    <property type="entry name" value="EVH1_PP4R3"/>
    <property type="match status" value="1"/>
</dbReference>
<evidence type="ECO:0000313" key="5">
    <source>
        <dbReference type="EMBL" id="CCH58881.1"/>
    </source>
</evidence>
<evidence type="ECO:0000256" key="1">
    <source>
        <dbReference type="ARBA" id="ARBA00004123"/>
    </source>
</evidence>
<dbReference type="PANTHER" id="PTHR23318:SF0">
    <property type="entry name" value="SERINE_THREONINE-PROTEIN PHOSPHATASE 4 REGULATORY SUBUNIT 3"/>
    <property type="match status" value="1"/>
</dbReference>
<dbReference type="SUPFAM" id="SSF50729">
    <property type="entry name" value="PH domain-like"/>
    <property type="match status" value="1"/>
</dbReference>
<feature type="domain" description="Serine/threonine-protein phosphatase 4 regulatory subunit 3-like central" evidence="3">
    <location>
        <begin position="177"/>
        <end position="278"/>
    </location>
</feature>
<dbReference type="AlphaFoldDB" id="I2GXM9"/>
<keyword evidence="2" id="KW-0539">Nucleus</keyword>
<dbReference type="STRING" id="1071380.I2GXM9"/>
<comment type="subcellular location">
    <subcellularLocation>
        <location evidence="1">Nucleus</location>
    </subcellularLocation>
</comment>
<dbReference type="HOGENOM" id="CLU_004909_4_0_1"/>
<accession>I2GXM9</accession>
<evidence type="ECO:0000259" key="4">
    <source>
        <dbReference type="Pfam" id="PF22972"/>
    </source>
</evidence>
<evidence type="ECO:0000313" key="6">
    <source>
        <dbReference type="Proteomes" id="UP000002866"/>
    </source>
</evidence>
<protein>
    <recommendedName>
        <fullName evidence="7">Serine/threonine-protein phosphatase 4 regulatory subunit 3-like central domain-containing protein</fullName>
    </recommendedName>
</protein>
<dbReference type="Gene3D" id="2.30.29.30">
    <property type="entry name" value="Pleckstrin-homology domain (PH domain)/Phosphotyrosine-binding domain (PTB)"/>
    <property type="match status" value="1"/>
</dbReference>
<dbReference type="InterPro" id="IPR006887">
    <property type="entry name" value="P4R3-like_central_dom"/>
</dbReference>
<dbReference type="GeneID" id="14494198"/>
<feature type="domain" description="PP4R3 EVH1-like" evidence="4">
    <location>
        <begin position="27"/>
        <end position="122"/>
    </location>
</feature>
<dbReference type="Proteomes" id="UP000002866">
    <property type="component" value="Chromosome 2"/>
</dbReference>
<evidence type="ECO:0000259" key="3">
    <source>
        <dbReference type="Pfam" id="PF04802"/>
    </source>
</evidence>
<feature type="domain" description="Serine/threonine-protein phosphatase 4 regulatory subunit 3-like central" evidence="3">
    <location>
        <begin position="298"/>
        <end position="764"/>
    </location>
</feature>
<reference evidence="5 6" key="1">
    <citation type="journal article" date="2011" name="Proc. Natl. Acad. Sci. U.S.A.">
        <title>Evolutionary erosion of yeast sex chromosomes by mating-type switching accidents.</title>
        <authorList>
            <person name="Gordon J.L."/>
            <person name="Armisen D."/>
            <person name="Proux-Wera E."/>
            <person name="Oheigeartaigh S.S."/>
            <person name="Byrne K.P."/>
            <person name="Wolfe K.H."/>
        </authorList>
    </citation>
    <scope>NUCLEOTIDE SEQUENCE [LARGE SCALE GENOMIC DNA]</scope>
    <source>
        <strain evidence="6">ATCC 34711 / CBS 6284 / DSM 70876 / NBRC 10599 / NRRL Y-10934 / UCD 77-7</strain>
    </source>
</reference>
<proteinExistence type="predicted"/>
<sequence>MIIETNQEEKELETENNDRMVTKMTPRRVKVYILQDNEWKDTGTGHCVGTIIDNVPYMLVNNEVDTNTTLLRSKIGGNIEYQRQEETLIVWKDNQNNDIALSFEESVGCDDICNFLIHIQKTLENNISLVAVRSDHDPLNGSGTGATTAVHEMIAGPVQLPSMDQTQDDIILLESLKILNDNTMFEFLKNETIHWYFNSSYLSNILIPQFNLSEQNHLIKNLFLLSNIIKTLILYNQKEIIDQFIQDEETFSSIIGILEYDTEFPDSKATHRSYLAHSNNPALSLSPTCSSTSSSEPSIYKEIIPLENEHLKIYIKKYFKLQFLKDIVLVRFIDDHNYCLINEMSLDLQAQIIDLLQTDAYLDKIFELYRTPVIENDEDFKLKKKYGIRLLHQFIEMTKNLNSVEKNDFFKFLIQKGFYKIIDYAFNIEKDNNLRILATDSLITIMEHDIFLLSNINVADEISNTNTNSIPDMTLLKLLSNILLNDKSPGLKEQIVQALYTLLQPSNSSITGNNFDYEEEDMHTNGNNEFHGNNQQFVSNPNSIHDEEDIIEYLQLFYKEIAPILFDPLINYKVHSSNGESSNRIEDEQLLIHLIKLITFIITEHDKRLSRNFTLENSILVNISRTINCNENHILQLRLTSIRCFKTIICLDDDYYNRYIISNNLFSPIMGLLVENIGLNNLANSTMQDFFKIILINCKQLDNIEREREATVDGYEDLSKTSLNDNEKRFIHKSNFILLNKYMFENFSNIFEKIDDMPYLTELANYK</sequence>
<name>I2GXM9_HENB6</name>
<evidence type="ECO:0000256" key="2">
    <source>
        <dbReference type="ARBA" id="ARBA00023242"/>
    </source>
</evidence>
<dbReference type="GO" id="GO:0030289">
    <property type="term" value="C:protein phosphatase 4 complex"/>
    <property type="evidence" value="ECO:0007669"/>
    <property type="project" value="EnsemblFungi"/>
</dbReference>
<dbReference type="InterPro" id="IPR055236">
    <property type="entry name" value="EVH1_PP4R3"/>
</dbReference>
<dbReference type="PANTHER" id="PTHR23318">
    <property type="entry name" value="ATP SYNTHASE GAMMA-RELATED"/>
    <property type="match status" value="1"/>
</dbReference>
<dbReference type="EMBL" id="HE806317">
    <property type="protein sequence ID" value="CCH58881.1"/>
    <property type="molecule type" value="Genomic_DNA"/>
</dbReference>
<dbReference type="GO" id="GO:0005654">
    <property type="term" value="C:nucleoplasm"/>
    <property type="evidence" value="ECO:0007669"/>
    <property type="project" value="TreeGrafter"/>
</dbReference>
<dbReference type="OrthoDB" id="27483at2759"/>
<dbReference type="GO" id="GO:2001034">
    <property type="term" value="P:positive regulation of double-strand break repair via nonhomologous end joining"/>
    <property type="evidence" value="ECO:0007669"/>
    <property type="project" value="EnsemblFungi"/>
</dbReference>
<dbReference type="InterPro" id="IPR011993">
    <property type="entry name" value="PH-like_dom_sf"/>
</dbReference>
<dbReference type="GO" id="GO:1902660">
    <property type="term" value="P:negative regulation of glucose mediated signaling pathway"/>
    <property type="evidence" value="ECO:0007669"/>
    <property type="project" value="EnsemblFungi"/>
</dbReference>
<dbReference type="OMA" id="YHRYMIS"/>